<evidence type="ECO:0000256" key="6">
    <source>
        <dbReference type="SAM" id="Phobius"/>
    </source>
</evidence>
<accession>A0A378SGV5</accession>
<sequence length="243" mass="25471">MAIYSSSAPDRSRGHDEIRIAYSPEESLAVLLVDSLLASTLVSTAYLVVLSGFASSLALIAAIGAQNAFVLRQGIRGEHVLPVVALCAVSDLVLIAAGIAGVGALIAAHPDIVTVTRYGGAAFLIGYGLFAARRAVRPDVLIPTDAAPARLTAVLATCLALTFLNPHVYLDTVVLLGMLANEHQDSRWLFGVGAVTASAVWFAALGFGATRVRHWFASARTWRLLDAAIAVVMIALGVSLLIR</sequence>
<evidence type="ECO:0000256" key="3">
    <source>
        <dbReference type="ARBA" id="ARBA00022692"/>
    </source>
</evidence>
<dbReference type="PANTHER" id="PTHR30086">
    <property type="entry name" value="ARGININE EXPORTER PROTEIN ARGO"/>
    <property type="match status" value="1"/>
</dbReference>
<feature type="transmembrane region" description="Helical" evidence="6">
    <location>
        <begin position="222"/>
        <end position="242"/>
    </location>
</feature>
<evidence type="ECO:0000256" key="5">
    <source>
        <dbReference type="ARBA" id="ARBA00023136"/>
    </source>
</evidence>
<feature type="transmembrane region" description="Helical" evidence="6">
    <location>
        <begin position="45"/>
        <end position="71"/>
    </location>
</feature>
<feature type="transmembrane region" description="Helical" evidence="6">
    <location>
        <begin position="188"/>
        <end position="210"/>
    </location>
</feature>
<dbReference type="GO" id="GO:0005886">
    <property type="term" value="C:plasma membrane"/>
    <property type="evidence" value="ECO:0007669"/>
    <property type="project" value="UniProtKB-SubCell"/>
</dbReference>
<dbReference type="Pfam" id="PF01810">
    <property type="entry name" value="LysE"/>
    <property type="match status" value="1"/>
</dbReference>
<keyword evidence="4 6" id="KW-1133">Transmembrane helix</keyword>
<evidence type="ECO:0000256" key="1">
    <source>
        <dbReference type="ARBA" id="ARBA00004651"/>
    </source>
</evidence>
<proteinExistence type="predicted"/>
<feature type="transmembrane region" description="Helical" evidence="6">
    <location>
        <begin position="148"/>
        <end position="168"/>
    </location>
</feature>
<evidence type="ECO:0000256" key="4">
    <source>
        <dbReference type="ARBA" id="ARBA00022989"/>
    </source>
</evidence>
<evidence type="ECO:0000313" key="8">
    <source>
        <dbReference type="Proteomes" id="UP000254291"/>
    </source>
</evidence>
<evidence type="ECO:0000313" key="7">
    <source>
        <dbReference type="EMBL" id="STZ41096.1"/>
    </source>
</evidence>
<comment type="subcellular location">
    <subcellularLocation>
        <location evidence="1">Cell membrane</location>
        <topology evidence="1">Multi-pass membrane protein</topology>
    </subcellularLocation>
</comment>
<protein>
    <submittedName>
        <fullName evidence="7">Lysine exporter protein LysE/YggA</fullName>
    </submittedName>
</protein>
<dbReference type="InterPro" id="IPR001123">
    <property type="entry name" value="LeuE-type"/>
</dbReference>
<name>A0A378SGV5_9MYCO</name>
<keyword evidence="2" id="KW-1003">Cell membrane</keyword>
<feature type="transmembrane region" description="Helical" evidence="6">
    <location>
        <begin position="118"/>
        <end position="136"/>
    </location>
</feature>
<organism evidence="7 8">
    <name type="scientific">Mycolicibacterium gilvum</name>
    <dbReference type="NCBI Taxonomy" id="1804"/>
    <lineage>
        <taxon>Bacteria</taxon>
        <taxon>Bacillati</taxon>
        <taxon>Actinomycetota</taxon>
        <taxon>Actinomycetes</taxon>
        <taxon>Mycobacteriales</taxon>
        <taxon>Mycobacteriaceae</taxon>
        <taxon>Mycolicibacterium</taxon>
    </lineage>
</organism>
<dbReference type="PANTHER" id="PTHR30086:SF20">
    <property type="entry name" value="ARGININE EXPORTER PROTEIN ARGO-RELATED"/>
    <property type="match status" value="1"/>
</dbReference>
<dbReference type="EMBL" id="UGQM01000001">
    <property type="protein sequence ID" value="STZ41096.1"/>
    <property type="molecule type" value="Genomic_DNA"/>
</dbReference>
<feature type="transmembrane region" description="Helical" evidence="6">
    <location>
        <begin position="83"/>
        <end position="106"/>
    </location>
</feature>
<dbReference type="GO" id="GO:0015171">
    <property type="term" value="F:amino acid transmembrane transporter activity"/>
    <property type="evidence" value="ECO:0007669"/>
    <property type="project" value="TreeGrafter"/>
</dbReference>
<dbReference type="AlphaFoldDB" id="A0A378SGV5"/>
<dbReference type="Proteomes" id="UP000254291">
    <property type="component" value="Unassembled WGS sequence"/>
</dbReference>
<evidence type="ECO:0000256" key="2">
    <source>
        <dbReference type="ARBA" id="ARBA00022475"/>
    </source>
</evidence>
<gene>
    <name evidence="7" type="primary">argO</name>
    <name evidence="7" type="ORF">NCTC10742_00297</name>
</gene>
<reference evidence="7 8" key="1">
    <citation type="submission" date="2018-06" db="EMBL/GenBank/DDBJ databases">
        <authorList>
            <consortium name="Pathogen Informatics"/>
            <person name="Doyle S."/>
        </authorList>
    </citation>
    <scope>NUCLEOTIDE SEQUENCE [LARGE SCALE GENOMIC DNA]</scope>
    <source>
        <strain evidence="7 8">NCTC10742</strain>
    </source>
</reference>
<keyword evidence="5 6" id="KW-0472">Membrane</keyword>
<keyword evidence="3 6" id="KW-0812">Transmembrane</keyword>